<dbReference type="InterPro" id="IPR053137">
    <property type="entry name" value="NLR-like"/>
</dbReference>
<proteinExistence type="predicted"/>
<dbReference type="Pfam" id="PF01048">
    <property type="entry name" value="PNP_UDP_1"/>
    <property type="match status" value="1"/>
</dbReference>
<protein>
    <recommendedName>
        <fullName evidence="1">Nucleoside phosphorylase domain-containing protein</fullName>
    </recommendedName>
</protein>
<dbReference type="GeneID" id="19269431"/>
<gene>
    <name evidence="2" type="ORF">PFICI_04418</name>
</gene>
<accession>W3XAS7</accession>
<dbReference type="eggNOG" id="KOG1840">
    <property type="taxonomic scope" value="Eukaryota"/>
</dbReference>
<keyword evidence="3" id="KW-1185">Reference proteome</keyword>
<dbReference type="Gene3D" id="3.40.50.1580">
    <property type="entry name" value="Nucleoside phosphorylase domain"/>
    <property type="match status" value="1"/>
</dbReference>
<dbReference type="EMBL" id="KI912111">
    <property type="protein sequence ID" value="ETS82542.1"/>
    <property type="molecule type" value="Genomic_DNA"/>
</dbReference>
<reference evidence="3" key="1">
    <citation type="journal article" date="2015" name="BMC Genomics">
        <title>Genomic and transcriptomic analysis of the endophytic fungus Pestalotiopsis fici reveals its lifestyle and high potential for synthesis of natural products.</title>
        <authorList>
            <person name="Wang X."/>
            <person name="Zhang X."/>
            <person name="Liu L."/>
            <person name="Xiang M."/>
            <person name="Wang W."/>
            <person name="Sun X."/>
            <person name="Che Y."/>
            <person name="Guo L."/>
            <person name="Liu G."/>
            <person name="Guo L."/>
            <person name="Wang C."/>
            <person name="Yin W.B."/>
            <person name="Stadler M."/>
            <person name="Zhang X."/>
            <person name="Liu X."/>
        </authorList>
    </citation>
    <scope>NUCLEOTIDE SEQUENCE [LARGE SCALE GENOMIC DNA]</scope>
    <source>
        <strain evidence="3">W106-1 / CGMCC3.15140</strain>
    </source>
</reference>
<evidence type="ECO:0000313" key="2">
    <source>
        <dbReference type="EMBL" id="ETS82542.1"/>
    </source>
</evidence>
<dbReference type="STRING" id="1229662.W3XAS7"/>
<dbReference type="KEGG" id="pfy:PFICI_04418"/>
<dbReference type="GO" id="GO:0009116">
    <property type="term" value="P:nucleoside metabolic process"/>
    <property type="evidence" value="ECO:0007669"/>
    <property type="project" value="InterPro"/>
</dbReference>
<evidence type="ECO:0000313" key="3">
    <source>
        <dbReference type="Proteomes" id="UP000030651"/>
    </source>
</evidence>
<dbReference type="RefSeq" id="XP_007831190.1">
    <property type="nucleotide sequence ID" value="XM_007832999.1"/>
</dbReference>
<dbReference type="InterPro" id="IPR035994">
    <property type="entry name" value="Nucleoside_phosphorylase_sf"/>
</dbReference>
<name>W3XAS7_PESFW</name>
<organism evidence="2 3">
    <name type="scientific">Pestalotiopsis fici (strain W106-1 / CGMCC3.15140)</name>
    <dbReference type="NCBI Taxonomy" id="1229662"/>
    <lineage>
        <taxon>Eukaryota</taxon>
        <taxon>Fungi</taxon>
        <taxon>Dikarya</taxon>
        <taxon>Ascomycota</taxon>
        <taxon>Pezizomycotina</taxon>
        <taxon>Sordariomycetes</taxon>
        <taxon>Xylariomycetidae</taxon>
        <taxon>Amphisphaeriales</taxon>
        <taxon>Sporocadaceae</taxon>
        <taxon>Pestalotiopsis</taxon>
    </lineage>
</organism>
<dbReference type="InterPro" id="IPR000845">
    <property type="entry name" value="Nucleoside_phosphorylase_d"/>
</dbReference>
<dbReference type="GO" id="GO:0003824">
    <property type="term" value="F:catalytic activity"/>
    <property type="evidence" value="ECO:0007669"/>
    <property type="project" value="InterPro"/>
</dbReference>
<dbReference type="HOGENOM" id="CLU_000288_34_22_1"/>
<dbReference type="OMA" id="PAYAHKH"/>
<dbReference type="SUPFAM" id="SSF53167">
    <property type="entry name" value="Purine and uridine phosphorylases"/>
    <property type="match status" value="1"/>
</dbReference>
<dbReference type="Proteomes" id="UP000030651">
    <property type="component" value="Unassembled WGS sequence"/>
</dbReference>
<dbReference type="PANTHER" id="PTHR46082">
    <property type="entry name" value="ATP/GTP-BINDING PROTEIN-RELATED"/>
    <property type="match status" value="1"/>
</dbReference>
<dbReference type="PANTHER" id="PTHR46082:SF6">
    <property type="entry name" value="AAA+ ATPASE DOMAIN-CONTAINING PROTEIN-RELATED"/>
    <property type="match status" value="1"/>
</dbReference>
<dbReference type="InParanoid" id="W3XAS7"/>
<sequence>MAGEKQPACREDFRVGILCALSLEFDAVSLLFDRFWDEDGDPYGKAPGDPNQYTTGTIGKHDVVLVLLPGMGKASAAGAAASFRSSYSRLELVFLVGICGGVPGAGTSEVILGDVVISKRIVQYDFGRQYPTEFKTKDTIEDGSRKPGRAIHNLVAVFETELGRGRLRGKASGHLKDIQAAAVRDGRQADYLYPGSAEDKLFAPTYVHRHYKECNLCGEGPCPEAIQSCCAELGCKEDHLVVRARLDKKRDMAPEQAQAPAIFVGRIGSGDAVMKSGAHRDALAKQHQLIAFEMEAAGAWEEVPCIVIKGICDYADSHKNKRWQDFAAITAAAVTKAVLGRYDPSDSGILAENVLSQALSAPQNHNTISNNNFGNGTRIHFGDVHSVGSTWSGFA</sequence>
<feature type="domain" description="Nucleoside phosphorylase" evidence="1">
    <location>
        <begin position="14"/>
        <end position="134"/>
    </location>
</feature>
<dbReference type="AlphaFoldDB" id="W3XAS7"/>
<dbReference type="OrthoDB" id="20872at2759"/>
<evidence type="ECO:0000259" key="1">
    <source>
        <dbReference type="Pfam" id="PF01048"/>
    </source>
</evidence>